<protein>
    <submittedName>
        <fullName evidence="1">Gag-pol fusion protein</fullName>
    </submittedName>
</protein>
<feature type="non-terminal residue" evidence="1">
    <location>
        <position position="1"/>
    </location>
</feature>
<dbReference type="PANTHER" id="PTHR33064:SF29">
    <property type="entry name" value="PEPTIDASE A2 DOMAIN-CONTAINING PROTEIN-RELATED"/>
    <property type="match status" value="1"/>
</dbReference>
<dbReference type="AlphaFoldDB" id="A0A8T1T2J3"/>
<dbReference type="InterPro" id="IPR043502">
    <property type="entry name" value="DNA/RNA_pol_sf"/>
</dbReference>
<comment type="caution">
    <text evidence="1">The sequence shown here is derived from an EMBL/GenBank/DDBJ whole genome shotgun (WGS) entry which is preliminary data.</text>
</comment>
<dbReference type="InterPro" id="IPR043128">
    <property type="entry name" value="Rev_trsase/Diguanyl_cyclase"/>
</dbReference>
<keyword evidence="2" id="KW-1185">Reference proteome</keyword>
<dbReference type="Proteomes" id="UP000765507">
    <property type="component" value="Unassembled WGS sequence"/>
</dbReference>
<dbReference type="SUPFAM" id="SSF56672">
    <property type="entry name" value="DNA/RNA polymerases"/>
    <property type="match status" value="1"/>
</dbReference>
<dbReference type="InterPro" id="IPR051320">
    <property type="entry name" value="Viral_Replic_Matur_Polypro"/>
</dbReference>
<sequence length="121" mass="13415">VAAVLRSLWAAGLTAHPKKCRIGWQETTYLGYTIGNGRVKPLVGKVQALTTCPPPATKRQVRQFLGLAGYYRWFIPHFASVAAPLTGLLTKDSPRRVVWTQNCEDAFQELKASLCRGPVLY</sequence>
<dbReference type="OrthoDB" id="8000983at2759"/>
<gene>
    <name evidence="1" type="ORF">G0U57_014416</name>
</gene>
<evidence type="ECO:0000313" key="1">
    <source>
        <dbReference type="EMBL" id="KAG6935726.1"/>
    </source>
</evidence>
<name>A0A8T1T2J3_CHESE</name>
<dbReference type="Gene3D" id="3.30.70.270">
    <property type="match status" value="2"/>
</dbReference>
<evidence type="ECO:0000313" key="2">
    <source>
        <dbReference type="Proteomes" id="UP000765507"/>
    </source>
</evidence>
<dbReference type="PANTHER" id="PTHR33064">
    <property type="entry name" value="POL PROTEIN"/>
    <property type="match status" value="1"/>
</dbReference>
<dbReference type="FunFam" id="3.30.70.270:FF:000020">
    <property type="entry name" value="Transposon Tf2-6 polyprotein-like Protein"/>
    <property type="match status" value="1"/>
</dbReference>
<organism evidence="1 2">
    <name type="scientific">Chelydra serpentina</name>
    <name type="common">Snapping turtle</name>
    <name type="synonym">Testudo serpentina</name>
    <dbReference type="NCBI Taxonomy" id="8475"/>
    <lineage>
        <taxon>Eukaryota</taxon>
        <taxon>Metazoa</taxon>
        <taxon>Chordata</taxon>
        <taxon>Craniata</taxon>
        <taxon>Vertebrata</taxon>
        <taxon>Euteleostomi</taxon>
        <taxon>Archelosauria</taxon>
        <taxon>Testudinata</taxon>
        <taxon>Testudines</taxon>
        <taxon>Cryptodira</taxon>
        <taxon>Durocryptodira</taxon>
        <taxon>Americhelydia</taxon>
        <taxon>Chelydroidea</taxon>
        <taxon>Chelydridae</taxon>
        <taxon>Chelydra</taxon>
    </lineage>
</organism>
<proteinExistence type="predicted"/>
<feature type="non-terminal residue" evidence="1">
    <location>
        <position position="121"/>
    </location>
</feature>
<accession>A0A8T1T2J3</accession>
<dbReference type="EMBL" id="JAHGAV010000041">
    <property type="protein sequence ID" value="KAG6935726.1"/>
    <property type="molecule type" value="Genomic_DNA"/>
</dbReference>
<reference evidence="1 2" key="1">
    <citation type="journal article" date="2020" name="G3 (Bethesda)">
        <title>Draft Genome of the Common Snapping Turtle, Chelydra serpentina, a Model for Phenotypic Plasticity in Reptiles.</title>
        <authorList>
            <person name="Das D."/>
            <person name="Singh S.K."/>
            <person name="Bierstedt J."/>
            <person name="Erickson A."/>
            <person name="Galli G.L.J."/>
            <person name="Crossley D.A. 2nd"/>
            <person name="Rhen T."/>
        </authorList>
    </citation>
    <scope>NUCLEOTIDE SEQUENCE [LARGE SCALE GENOMIC DNA]</scope>
    <source>
        <strain evidence="1">KW</strain>
    </source>
</reference>